<dbReference type="GO" id="GO:0016787">
    <property type="term" value="F:hydrolase activity"/>
    <property type="evidence" value="ECO:0007669"/>
    <property type="project" value="UniProtKB-KW"/>
</dbReference>
<dbReference type="Gene3D" id="3.40.50.1820">
    <property type="entry name" value="alpha/beta hydrolase"/>
    <property type="match status" value="1"/>
</dbReference>
<dbReference type="Proteomes" id="UP000095672">
    <property type="component" value="Chromosome"/>
</dbReference>
<dbReference type="KEGG" id="micc:AUP74_00231"/>
<evidence type="ECO:0000313" key="4">
    <source>
        <dbReference type="EMBL" id="AOS95703.1"/>
    </source>
</evidence>
<feature type="signal peptide" evidence="3">
    <location>
        <begin position="1"/>
        <end position="20"/>
    </location>
</feature>
<evidence type="ECO:0000256" key="2">
    <source>
        <dbReference type="ARBA" id="ARBA00022801"/>
    </source>
</evidence>
<dbReference type="RefSeq" id="WP_145924280.1">
    <property type="nucleotide sequence ID" value="NZ_CP014143.1"/>
</dbReference>
<evidence type="ECO:0000313" key="5">
    <source>
        <dbReference type="Proteomes" id="UP000095672"/>
    </source>
</evidence>
<dbReference type="PATRIC" id="fig|1769779.3.peg.227"/>
<dbReference type="Pfam" id="PF10503">
    <property type="entry name" value="Esterase_PHB"/>
    <property type="match status" value="1"/>
</dbReference>
<gene>
    <name evidence="4" type="ORF">AUP74_00231</name>
</gene>
<dbReference type="InterPro" id="IPR029058">
    <property type="entry name" value="AB_hydrolase_fold"/>
</dbReference>
<accession>A0A1C9W3H4</accession>
<keyword evidence="5" id="KW-1185">Reference proteome</keyword>
<dbReference type="PANTHER" id="PTHR43037">
    <property type="entry name" value="UNNAMED PRODUCT-RELATED"/>
    <property type="match status" value="1"/>
</dbReference>
<dbReference type="EMBL" id="CP014143">
    <property type="protein sequence ID" value="AOS95703.1"/>
    <property type="molecule type" value="Genomic_DNA"/>
</dbReference>
<name>A0A1C9W3H4_9GAMM</name>
<dbReference type="OrthoDB" id="5291933at2"/>
<sequence precursor="true">MIIRILGLLAFFGSWQLVHAAADRLLEVDEFGSNPGNLQMFRYVPEDLPAGAPLVVVAHGCIQSAQMFADMSGWPALADRYQFALLFPQTSKANEPLGGCFRTWEPAHQERGKGEPLSVRQMVDYMLEHYDLSPERVSITGMSSGGHLANVMLAAYPDLFAAGAPMSSFPFKCATILQDLGPCSHGKKLLEGQTLGELVRSGYPGYGGRRPRVQIWHGGQDSIIFPSSQAAQVKQWTNVLGIDDAEGQRKDLAGHTHVVFGTDLARVEAVTIEGLGHAVAVDPGQGASQCGAVATYAEDVDLCAAYWIGKFFAVVP</sequence>
<keyword evidence="1 3" id="KW-0732">Signal</keyword>
<dbReference type="GO" id="GO:0005576">
    <property type="term" value="C:extracellular region"/>
    <property type="evidence" value="ECO:0007669"/>
    <property type="project" value="InterPro"/>
</dbReference>
<organism evidence="4 5">
    <name type="scientific">Microbulbifer aggregans</name>
    <dbReference type="NCBI Taxonomy" id="1769779"/>
    <lineage>
        <taxon>Bacteria</taxon>
        <taxon>Pseudomonadati</taxon>
        <taxon>Pseudomonadota</taxon>
        <taxon>Gammaproteobacteria</taxon>
        <taxon>Cellvibrionales</taxon>
        <taxon>Microbulbiferaceae</taxon>
        <taxon>Microbulbifer</taxon>
    </lineage>
</organism>
<dbReference type="NCBIfam" id="TIGR01840">
    <property type="entry name" value="esterase_phb"/>
    <property type="match status" value="1"/>
</dbReference>
<evidence type="ECO:0000256" key="3">
    <source>
        <dbReference type="SAM" id="SignalP"/>
    </source>
</evidence>
<dbReference type="SUPFAM" id="SSF53474">
    <property type="entry name" value="alpha/beta-Hydrolases"/>
    <property type="match status" value="2"/>
</dbReference>
<keyword evidence="2" id="KW-0378">Hydrolase</keyword>
<protein>
    <submittedName>
        <fullName evidence="4">Esterase PHB depolymerase</fullName>
    </submittedName>
</protein>
<dbReference type="AlphaFoldDB" id="A0A1C9W3H4"/>
<dbReference type="PANTHER" id="PTHR43037:SF5">
    <property type="entry name" value="FERULOYL ESTERASE"/>
    <property type="match status" value="1"/>
</dbReference>
<reference evidence="5" key="1">
    <citation type="submission" date="2016-01" db="EMBL/GenBank/DDBJ databases">
        <title>Complete genome sequence of Microbulbifer sp. CCB-MM1, a halophile isolated from Matang Mangrove Forest, Perak.</title>
        <authorList>
            <person name="Moh T.H."/>
            <person name="Dinesh B."/>
            <person name="Lau N.-S."/>
            <person name="Go F."/>
            <person name="Alexander Chong S.-C."/>
        </authorList>
    </citation>
    <scope>NUCLEOTIDE SEQUENCE [LARGE SCALE GENOMIC DNA]</scope>
    <source>
        <strain evidence="5">CCB-MM1</strain>
    </source>
</reference>
<dbReference type="InterPro" id="IPR010126">
    <property type="entry name" value="Esterase_phb"/>
</dbReference>
<feature type="chain" id="PRO_5008895338" evidence="3">
    <location>
        <begin position="21"/>
        <end position="316"/>
    </location>
</feature>
<dbReference type="InterPro" id="IPR050955">
    <property type="entry name" value="Plant_Biomass_Hydrol_Est"/>
</dbReference>
<proteinExistence type="predicted"/>
<evidence type="ECO:0000256" key="1">
    <source>
        <dbReference type="ARBA" id="ARBA00022729"/>
    </source>
</evidence>